<dbReference type="GO" id="GO:0005085">
    <property type="term" value="F:guanyl-nucleotide exchange factor activity"/>
    <property type="evidence" value="ECO:0007669"/>
    <property type="project" value="UniProtKB-UniRule"/>
</dbReference>
<evidence type="ECO:0000313" key="3">
    <source>
        <dbReference type="EMBL" id="GFQ01867.1"/>
    </source>
</evidence>
<dbReference type="Proteomes" id="UP000653305">
    <property type="component" value="Unassembled WGS sequence"/>
</dbReference>
<comment type="caution">
    <text evidence="3">The sequence shown here is derived from an EMBL/GenBank/DDBJ whole genome shotgun (WGS) entry which is preliminary data.</text>
</comment>
<dbReference type="PROSITE" id="PS51334">
    <property type="entry name" value="PRONE"/>
    <property type="match status" value="1"/>
</dbReference>
<accession>A0A830CRJ1</accession>
<keyword evidence="4" id="KW-1185">Reference proteome</keyword>
<evidence type="ECO:0000313" key="4">
    <source>
        <dbReference type="Proteomes" id="UP000653305"/>
    </source>
</evidence>
<name>A0A830CRJ1_9LAMI</name>
<evidence type="ECO:0000259" key="2">
    <source>
        <dbReference type="PROSITE" id="PS51334"/>
    </source>
</evidence>
<proteinExistence type="predicted"/>
<reference evidence="3" key="1">
    <citation type="submission" date="2020-07" db="EMBL/GenBank/DDBJ databases">
        <title>Ethylene signaling mediates host invasion by parasitic plants.</title>
        <authorList>
            <person name="Yoshida S."/>
        </authorList>
    </citation>
    <scope>NUCLEOTIDE SEQUENCE</scope>
    <source>
        <strain evidence="3">Okayama</strain>
    </source>
</reference>
<organism evidence="3 4">
    <name type="scientific">Phtheirospermum japonicum</name>
    <dbReference type="NCBI Taxonomy" id="374723"/>
    <lineage>
        <taxon>Eukaryota</taxon>
        <taxon>Viridiplantae</taxon>
        <taxon>Streptophyta</taxon>
        <taxon>Embryophyta</taxon>
        <taxon>Tracheophyta</taxon>
        <taxon>Spermatophyta</taxon>
        <taxon>Magnoliopsida</taxon>
        <taxon>eudicotyledons</taxon>
        <taxon>Gunneridae</taxon>
        <taxon>Pentapetalae</taxon>
        <taxon>asterids</taxon>
        <taxon>lamiids</taxon>
        <taxon>Lamiales</taxon>
        <taxon>Orobanchaceae</taxon>
        <taxon>Orobanchaceae incertae sedis</taxon>
        <taxon>Phtheirospermum</taxon>
    </lineage>
</organism>
<protein>
    <submittedName>
        <fullName evidence="3">Rop guanine nucleotide exchange factor 1</fullName>
    </submittedName>
</protein>
<dbReference type="InterPro" id="IPR005512">
    <property type="entry name" value="PRONE_dom"/>
</dbReference>
<dbReference type="Gene3D" id="1.20.58.1310">
    <property type="entry name" value="PRONE domain, subdomain 2"/>
    <property type="match status" value="1"/>
</dbReference>
<dbReference type="EMBL" id="BMAC01000713">
    <property type="protein sequence ID" value="GFQ01867.1"/>
    <property type="molecule type" value="Genomic_DNA"/>
</dbReference>
<gene>
    <name evidence="3" type="ORF">PHJA_002330700</name>
</gene>
<keyword evidence="1" id="KW-0344">Guanine-nucleotide releasing factor</keyword>
<sequence length="74" mass="8561">MERCSSYCPSDDVSKLLFPDLPQIAQYNKFAPEVAVADRETNQILAQRAEILLHRLRFPDLPQIALDKNKIQYN</sequence>
<dbReference type="AlphaFoldDB" id="A0A830CRJ1"/>
<evidence type="ECO:0000256" key="1">
    <source>
        <dbReference type="PROSITE-ProRule" id="PRU00663"/>
    </source>
</evidence>
<feature type="domain" description="PRONE" evidence="2">
    <location>
        <begin position="1"/>
        <end position="74"/>
    </location>
</feature>
<dbReference type="Pfam" id="PF03759">
    <property type="entry name" value="PRONE"/>
    <property type="match status" value="1"/>
</dbReference>